<evidence type="ECO:0000256" key="3">
    <source>
        <dbReference type="ARBA" id="ARBA00023015"/>
    </source>
</evidence>
<reference evidence="8 9" key="1">
    <citation type="submission" date="2014-09" db="EMBL/GenBank/DDBJ databases">
        <authorList>
            <person name="Magalhaes I.L.F."/>
            <person name="Oliveira U."/>
            <person name="Santos F.R."/>
            <person name="Vidigal T.H.D.A."/>
            <person name="Brescovit A.D."/>
            <person name="Santos A.J."/>
        </authorList>
    </citation>
    <scope>NUCLEOTIDE SEQUENCE [LARGE SCALE GENOMIC DNA]</scope>
</reference>
<dbReference type="Proteomes" id="UP000054845">
    <property type="component" value="Unassembled WGS sequence"/>
</dbReference>
<keyword evidence="3" id="KW-0805">Transcription regulation</keyword>
<evidence type="ECO:0000313" key="8">
    <source>
        <dbReference type="EMBL" id="CEH11856.1"/>
    </source>
</evidence>
<evidence type="ECO:0000313" key="9">
    <source>
        <dbReference type="Proteomes" id="UP000054845"/>
    </source>
</evidence>
<feature type="compositionally biased region" description="Polar residues" evidence="7">
    <location>
        <begin position="495"/>
        <end position="504"/>
    </location>
</feature>
<dbReference type="STRING" id="401625.A0A0P1B7Z6"/>
<dbReference type="GO" id="GO:0003700">
    <property type="term" value="F:DNA-binding transcription factor activity"/>
    <property type="evidence" value="ECO:0007669"/>
    <property type="project" value="InterPro"/>
</dbReference>
<evidence type="ECO:0000256" key="1">
    <source>
        <dbReference type="ARBA" id="ARBA00004123"/>
    </source>
</evidence>
<dbReference type="Gene3D" id="1.20.5.170">
    <property type="match status" value="1"/>
</dbReference>
<evidence type="ECO:0000256" key="5">
    <source>
        <dbReference type="ARBA" id="ARBA00023163"/>
    </source>
</evidence>
<dbReference type="CDD" id="cd14812">
    <property type="entry name" value="bZIP_u3"/>
    <property type="match status" value="1"/>
</dbReference>
<evidence type="ECO:0000256" key="2">
    <source>
        <dbReference type="ARBA" id="ARBA00007163"/>
    </source>
</evidence>
<evidence type="ECO:0000256" key="4">
    <source>
        <dbReference type="ARBA" id="ARBA00023125"/>
    </source>
</evidence>
<dbReference type="AlphaFoldDB" id="A0A0P1B7Z6"/>
<keyword evidence="4" id="KW-0238">DNA-binding</keyword>
<feature type="compositionally biased region" description="Low complexity" evidence="7">
    <location>
        <begin position="485"/>
        <end position="494"/>
    </location>
</feature>
<feature type="region of interest" description="Disordered" evidence="7">
    <location>
        <begin position="157"/>
        <end position="316"/>
    </location>
</feature>
<dbReference type="SUPFAM" id="SSF57959">
    <property type="entry name" value="Leucine zipper domain"/>
    <property type="match status" value="1"/>
</dbReference>
<sequence>MTGSPALLPASPSTADVCFPTHFSAPSSHSASLHSLSFEFGESSPETSPDTGMSMVQSPSAALSLALPLPNPHSYTFDKPPFRSFGIQSPVAWPADGFGGIEHDARFVPDQFAMRLSHVDAYPAGPFRDVDGAEEMLTMPNAPVGLKMEASEHPMDFTLENMPSPFSEDRSSPSSSAHASVLGNVSPVSDKRRRLGSPTGSASTASSKVAHRSSDSKRRSGGGTKRKQSKKGASPPLPTSGADVPAETDPLNGEAQASEATSLPAQPAQPAAVGPSLATEKQPEEAKLAPAKSSKKREPPSASQITESGQPFPVIDTSATHSSLFVHPDTSGLTKREARLVKNRAAAFLSRQRKREQFEELESRCRSMSRLVWRLWEVAAGPDMPWSAFGQTVLPMLLGEETPDVREVLELVVNAKGASIAPTEDPSAGSSVPPLSDQASESSESFSTRGVKRDREEADHTANAATSDQAPQNELFSLRSQMEASNLNEAASASQWPASMNMLNEGSAAPRPQSGGSSAQAGDERPFRSGPPASNVDRKTKRH</sequence>
<keyword evidence="5" id="KW-0804">Transcription</keyword>
<feature type="compositionally biased region" description="Basic and acidic residues" evidence="7">
    <location>
        <begin position="451"/>
        <end position="460"/>
    </location>
</feature>
<dbReference type="InterPro" id="IPR046347">
    <property type="entry name" value="bZIP_sf"/>
</dbReference>
<feature type="compositionally biased region" description="Polar residues" evidence="7">
    <location>
        <begin position="463"/>
        <end position="472"/>
    </location>
</feature>
<dbReference type="PANTHER" id="PTHR47416">
    <property type="entry name" value="BASIC-LEUCINE ZIPPER TRANSCRIPTION FACTOR F-RELATED"/>
    <property type="match status" value="1"/>
</dbReference>
<dbReference type="PANTHER" id="PTHR47416:SF8">
    <property type="entry name" value="BASIC-LEUCINE ZIPPER TRANSCRIPTION FACTOR E-RELATED"/>
    <property type="match status" value="1"/>
</dbReference>
<protein>
    <submittedName>
        <fullName evidence="8">Basic-leucine zipper domain</fullName>
    </submittedName>
</protein>
<comment type="similarity">
    <text evidence="2">Belongs to the bZIP family.</text>
</comment>
<proteinExistence type="inferred from homology"/>
<keyword evidence="9" id="KW-1185">Reference proteome</keyword>
<keyword evidence="6" id="KW-0539">Nucleus</keyword>
<dbReference type="GO" id="GO:0003677">
    <property type="term" value="F:DNA binding"/>
    <property type="evidence" value="ECO:0007669"/>
    <property type="project" value="UniProtKB-KW"/>
</dbReference>
<feature type="compositionally biased region" description="Low complexity" evidence="7">
    <location>
        <begin position="196"/>
        <end position="207"/>
    </location>
</feature>
<feature type="region of interest" description="Disordered" evidence="7">
    <location>
        <begin position="485"/>
        <end position="543"/>
    </location>
</feature>
<dbReference type="EMBL" id="CCYA01000065">
    <property type="protein sequence ID" value="CEH11856.1"/>
    <property type="molecule type" value="Genomic_DNA"/>
</dbReference>
<evidence type="ECO:0000256" key="6">
    <source>
        <dbReference type="ARBA" id="ARBA00023242"/>
    </source>
</evidence>
<comment type="subcellular location">
    <subcellularLocation>
        <location evidence="1">Nucleus</location>
    </subcellularLocation>
</comment>
<dbReference type="GO" id="GO:0005634">
    <property type="term" value="C:nucleus"/>
    <property type="evidence" value="ECO:0007669"/>
    <property type="project" value="UniProtKB-SubCell"/>
</dbReference>
<accession>A0A0P1B7Z6</accession>
<evidence type="ECO:0000256" key="7">
    <source>
        <dbReference type="SAM" id="MobiDB-lite"/>
    </source>
</evidence>
<dbReference type="OrthoDB" id="674948at2759"/>
<organism evidence="8 9">
    <name type="scientific">Ceraceosorus bombacis</name>
    <dbReference type="NCBI Taxonomy" id="401625"/>
    <lineage>
        <taxon>Eukaryota</taxon>
        <taxon>Fungi</taxon>
        <taxon>Dikarya</taxon>
        <taxon>Basidiomycota</taxon>
        <taxon>Ustilaginomycotina</taxon>
        <taxon>Exobasidiomycetes</taxon>
        <taxon>Ceraceosorales</taxon>
        <taxon>Ceraceosoraceae</taxon>
        <taxon>Ceraceosorus</taxon>
    </lineage>
</organism>
<feature type="region of interest" description="Disordered" evidence="7">
    <location>
        <begin position="420"/>
        <end position="472"/>
    </location>
</feature>
<name>A0A0P1B7Z6_9BASI</name>